<evidence type="ECO:0000256" key="1">
    <source>
        <dbReference type="SAM" id="MobiDB-lite"/>
    </source>
</evidence>
<comment type="caution">
    <text evidence="2">The sequence shown here is derived from an EMBL/GenBank/DDBJ whole genome shotgun (WGS) entry which is preliminary data.</text>
</comment>
<sequence length="121" mass="13214">MKTVHHAKVKALWLKSVRMENPEENRQKLVDRHRPITNEDEGQDPRTKDGGGGGGVQNFAFSSLPSSLLNDGSDDDDGGSGVQVFDFSSPPSWLLNDDSDDDDGRPPPPPAEDDDELEEQG</sequence>
<feature type="region of interest" description="Disordered" evidence="1">
    <location>
        <begin position="14"/>
        <end position="121"/>
    </location>
</feature>
<proteinExistence type="predicted"/>
<protein>
    <submittedName>
        <fullName evidence="2">Uncharacterized protein</fullName>
    </submittedName>
</protein>
<feature type="compositionally biased region" description="Acidic residues" evidence="1">
    <location>
        <begin position="111"/>
        <end position="121"/>
    </location>
</feature>
<dbReference type="AlphaFoldDB" id="A0A176VPI2"/>
<name>A0A176VPI2_MARPO</name>
<dbReference type="EMBL" id="LVLJ01003074">
    <property type="protein sequence ID" value="OAE22798.1"/>
    <property type="molecule type" value="Genomic_DNA"/>
</dbReference>
<organism evidence="2 3">
    <name type="scientific">Marchantia polymorpha subsp. ruderalis</name>
    <dbReference type="NCBI Taxonomy" id="1480154"/>
    <lineage>
        <taxon>Eukaryota</taxon>
        <taxon>Viridiplantae</taxon>
        <taxon>Streptophyta</taxon>
        <taxon>Embryophyta</taxon>
        <taxon>Marchantiophyta</taxon>
        <taxon>Marchantiopsida</taxon>
        <taxon>Marchantiidae</taxon>
        <taxon>Marchantiales</taxon>
        <taxon>Marchantiaceae</taxon>
        <taxon>Marchantia</taxon>
    </lineage>
</organism>
<reference evidence="2" key="1">
    <citation type="submission" date="2016-03" db="EMBL/GenBank/DDBJ databases">
        <title>Mechanisms controlling the formation of the plant cell surface in tip-growing cells are functionally conserved among land plants.</title>
        <authorList>
            <person name="Honkanen S."/>
            <person name="Jones V.A."/>
            <person name="Morieri G."/>
            <person name="Champion C."/>
            <person name="Hetherington A.J."/>
            <person name="Kelly S."/>
            <person name="Saint-Marcoux D."/>
            <person name="Proust H."/>
            <person name="Prescott H."/>
            <person name="Dolan L."/>
        </authorList>
    </citation>
    <scope>NUCLEOTIDE SEQUENCE [LARGE SCALE GENOMIC DNA]</scope>
    <source>
        <tissue evidence="2">Whole gametophyte</tissue>
    </source>
</reference>
<evidence type="ECO:0000313" key="2">
    <source>
        <dbReference type="EMBL" id="OAE22798.1"/>
    </source>
</evidence>
<feature type="compositionally biased region" description="Basic and acidic residues" evidence="1">
    <location>
        <begin position="17"/>
        <end position="49"/>
    </location>
</feature>
<keyword evidence="3" id="KW-1185">Reference proteome</keyword>
<accession>A0A176VPI2</accession>
<gene>
    <name evidence="2" type="ORF">AXG93_2035s1830</name>
</gene>
<dbReference type="Proteomes" id="UP000077202">
    <property type="component" value="Unassembled WGS sequence"/>
</dbReference>
<evidence type="ECO:0000313" key="3">
    <source>
        <dbReference type="Proteomes" id="UP000077202"/>
    </source>
</evidence>
<feature type="compositionally biased region" description="Low complexity" evidence="1">
    <location>
        <begin position="62"/>
        <end position="71"/>
    </location>
</feature>